<organism evidence="1">
    <name type="scientific">hydrothermal vent metagenome</name>
    <dbReference type="NCBI Taxonomy" id="652676"/>
    <lineage>
        <taxon>unclassified sequences</taxon>
        <taxon>metagenomes</taxon>
        <taxon>ecological metagenomes</taxon>
    </lineage>
</organism>
<keyword evidence="1" id="KW-0808">Transferase</keyword>
<dbReference type="GO" id="GO:0004766">
    <property type="term" value="F:spermidine synthase activity"/>
    <property type="evidence" value="ECO:0007669"/>
    <property type="project" value="UniProtKB-EC"/>
</dbReference>
<dbReference type="EMBL" id="UOYO01000026">
    <property type="protein sequence ID" value="VAY87483.1"/>
    <property type="molecule type" value="Genomic_DNA"/>
</dbReference>
<evidence type="ECO:0000313" key="1">
    <source>
        <dbReference type="EMBL" id="VAY87483.1"/>
    </source>
</evidence>
<proteinExistence type="predicted"/>
<protein>
    <submittedName>
        <fullName evidence="1">Spermidine synthase</fullName>
        <ecNumber evidence="1">2.5.1.16</ecNumber>
    </submittedName>
</protein>
<dbReference type="InterPro" id="IPR029063">
    <property type="entry name" value="SAM-dependent_MTases_sf"/>
</dbReference>
<dbReference type="EC" id="2.5.1.16" evidence="1"/>
<dbReference type="AlphaFoldDB" id="A0A3B1E9A6"/>
<sequence>MKTNRDEMEEMMVHVPFCTHKHINKVLVVGKINDAFKQELNKHECKDITYSDNLNIDDTFDIILYNKNVIDSLELASIQRCLDEERGIFVCISSFIYKDLEKAKKELEVVGKNFWICMPYSFGCNTLIFASKKYHPQADILLQVSDLLEDCQYYNTEIQNATFIYPTYINKAITGIAKR</sequence>
<accession>A0A3B1E9A6</accession>
<reference evidence="1" key="1">
    <citation type="submission" date="2018-10" db="EMBL/GenBank/DDBJ databases">
        <authorList>
            <person name="Aoki K."/>
        </authorList>
    </citation>
    <scope>NUCLEOTIDE SEQUENCE</scope>
</reference>
<dbReference type="SUPFAM" id="SSF53335">
    <property type="entry name" value="S-adenosyl-L-methionine-dependent methyltransferases"/>
    <property type="match status" value="1"/>
</dbReference>
<dbReference type="Gene3D" id="3.40.50.150">
    <property type="entry name" value="Vaccinia Virus protein VP39"/>
    <property type="match status" value="2"/>
</dbReference>
<gene>
    <name evidence="1" type="ORF">MNB_ARC-1_414</name>
</gene>
<dbReference type="Pfam" id="PF01564">
    <property type="entry name" value="Spermine_synth"/>
    <property type="match status" value="1"/>
</dbReference>
<name>A0A3B1E9A6_9ZZZZ</name>